<dbReference type="SMART" id="SM00866">
    <property type="entry name" value="UTRA"/>
    <property type="match status" value="1"/>
</dbReference>
<keyword evidence="1" id="KW-0805">Transcription regulation</keyword>
<protein>
    <recommendedName>
        <fullName evidence="4">HTH gntR-type domain-containing protein</fullName>
    </recommendedName>
</protein>
<dbReference type="InterPro" id="IPR011663">
    <property type="entry name" value="UTRA"/>
</dbReference>
<dbReference type="Pfam" id="PF07702">
    <property type="entry name" value="UTRA"/>
    <property type="match status" value="1"/>
</dbReference>
<dbReference type="PANTHER" id="PTHR44846:SF1">
    <property type="entry name" value="MANNOSYL-D-GLYCERATE TRANSPORT_METABOLISM SYSTEM REPRESSOR MNGR-RELATED"/>
    <property type="match status" value="1"/>
</dbReference>
<keyword evidence="6" id="KW-1185">Reference proteome</keyword>
<dbReference type="PROSITE" id="PS50949">
    <property type="entry name" value="HTH_GNTR"/>
    <property type="match status" value="1"/>
</dbReference>
<dbReference type="InterPro" id="IPR050679">
    <property type="entry name" value="Bact_HTH_transcr_reg"/>
</dbReference>
<proteinExistence type="predicted"/>
<dbReference type="Proteomes" id="UP000016943">
    <property type="component" value="Chromosome"/>
</dbReference>
<dbReference type="KEGG" id="caz:CARG_09290"/>
<dbReference type="HOGENOM" id="CLU_063236_2_3_11"/>
<evidence type="ECO:0000313" key="5">
    <source>
        <dbReference type="EMBL" id="AGU15954.1"/>
    </source>
</evidence>
<evidence type="ECO:0000256" key="2">
    <source>
        <dbReference type="ARBA" id="ARBA00023125"/>
    </source>
</evidence>
<feature type="domain" description="HTH gntR-type" evidence="4">
    <location>
        <begin position="1"/>
        <end position="45"/>
    </location>
</feature>
<name>U3GX82_9CORY</name>
<dbReference type="GO" id="GO:0003677">
    <property type="term" value="F:DNA binding"/>
    <property type="evidence" value="ECO:0007669"/>
    <property type="project" value="UniProtKB-KW"/>
</dbReference>
<dbReference type="PANTHER" id="PTHR44846">
    <property type="entry name" value="MANNOSYL-D-GLYCERATE TRANSPORT/METABOLISM SYSTEM REPRESSOR MNGR-RELATED"/>
    <property type="match status" value="1"/>
</dbReference>
<dbReference type="InterPro" id="IPR036388">
    <property type="entry name" value="WH-like_DNA-bd_sf"/>
</dbReference>
<dbReference type="InterPro" id="IPR028978">
    <property type="entry name" value="Chorismate_lyase_/UTRA_dom_sf"/>
</dbReference>
<reference evidence="5 6" key="1">
    <citation type="journal article" date="2013" name="Genome Announc.">
        <title>Whole-Genome Sequence of the Clinical Strain Corynebacterium argentoratense DSM 44202, Isolated from a Human Throat Specimen.</title>
        <authorList>
            <person name="Bomholt C."/>
            <person name="Glaub A."/>
            <person name="Gravermann K."/>
            <person name="Albersmeier A."/>
            <person name="Brinkrolf K."/>
            <person name="Ruckert C."/>
            <person name="Tauch A."/>
        </authorList>
    </citation>
    <scope>NUCLEOTIDE SEQUENCE [LARGE SCALE GENOMIC DNA]</scope>
    <source>
        <strain evidence="5">DSM 44202</strain>
    </source>
</reference>
<dbReference type="PATRIC" id="fig|1348662.3.peg.1838"/>
<dbReference type="GO" id="GO:0045892">
    <property type="term" value="P:negative regulation of DNA-templated transcription"/>
    <property type="evidence" value="ECO:0007669"/>
    <property type="project" value="TreeGrafter"/>
</dbReference>
<keyword evidence="3" id="KW-0804">Transcription</keyword>
<dbReference type="InterPro" id="IPR000524">
    <property type="entry name" value="Tscrpt_reg_HTH_GntR"/>
</dbReference>
<keyword evidence="2" id="KW-0238">DNA-binding</keyword>
<sequence>MLPGERMFEEHFRISRITVRRAAGDLVASGKLVRVRGRGTFVASTPMTSSTGLLSFSEQMRAEGLRPGSIIVLASRSVPPPETVRFFAGGDQDSEVALQPAGDEPVDLNTQMHHAHVRRVRLANGVPVSIDDGWYNSRLMPSLLENDVYNSMYDIMSTHYDCPVTETVQTSSAVCADSEQAGLLEVSVGAPLLRVLRQSYSRGRPVEWCVSFYRTDRFALCSRVTRASADSSDRGNM</sequence>
<evidence type="ECO:0000259" key="4">
    <source>
        <dbReference type="PROSITE" id="PS50949"/>
    </source>
</evidence>
<accession>U3GX82</accession>
<dbReference type="OrthoDB" id="7363114at2"/>
<evidence type="ECO:0000256" key="1">
    <source>
        <dbReference type="ARBA" id="ARBA00023015"/>
    </source>
</evidence>
<organism evidence="5 6">
    <name type="scientific">Corynebacterium argentoratense DSM 44202</name>
    <dbReference type="NCBI Taxonomy" id="1348662"/>
    <lineage>
        <taxon>Bacteria</taxon>
        <taxon>Bacillati</taxon>
        <taxon>Actinomycetota</taxon>
        <taxon>Actinomycetes</taxon>
        <taxon>Mycobacteriales</taxon>
        <taxon>Corynebacteriaceae</taxon>
        <taxon>Corynebacterium</taxon>
    </lineage>
</organism>
<evidence type="ECO:0000313" key="6">
    <source>
        <dbReference type="Proteomes" id="UP000016943"/>
    </source>
</evidence>
<dbReference type="Pfam" id="PF00392">
    <property type="entry name" value="GntR"/>
    <property type="match status" value="1"/>
</dbReference>
<dbReference type="EMBL" id="CP006365">
    <property type="protein sequence ID" value="AGU15954.1"/>
    <property type="molecule type" value="Genomic_DNA"/>
</dbReference>
<evidence type="ECO:0000256" key="3">
    <source>
        <dbReference type="ARBA" id="ARBA00023163"/>
    </source>
</evidence>
<dbReference type="Gene3D" id="3.40.1410.10">
    <property type="entry name" value="Chorismate lyase-like"/>
    <property type="match status" value="1"/>
</dbReference>
<dbReference type="Gene3D" id="1.10.10.10">
    <property type="entry name" value="Winged helix-like DNA-binding domain superfamily/Winged helix DNA-binding domain"/>
    <property type="match status" value="1"/>
</dbReference>
<dbReference type="SUPFAM" id="SSF64288">
    <property type="entry name" value="Chorismate lyase-like"/>
    <property type="match status" value="1"/>
</dbReference>
<gene>
    <name evidence="5" type="ORF">CARG_09290</name>
</gene>
<dbReference type="eggNOG" id="COG2188">
    <property type="taxonomic scope" value="Bacteria"/>
</dbReference>
<dbReference type="AlphaFoldDB" id="U3GX82"/>
<dbReference type="STRING" id="1348662.CARG_09290"/>
<dbReference type="GO" id="GO:0003700">
    <property type="term" value="F:DNA-binding transcription factor activity"/>
    <property type="evidence" value="ECO:0007669"/>
    <property type="project" value="InterPro"/>
</dbReference>